<dbReference type="Proteomes" id="UP001597011">
    <property type="component" value="Unassembled WGS sequence"/>
</dbReference>
<feature type="transmembrane region" description="Helical" evidence="6">
    <location>
        <begin position="205"/>
        <end position="227"/>
    </location>
</feature>
<feature type="transmembrane region" description="Helical" evidence="6">
    <location>
        <begin position="132"/>
        <end position="154"/>
    </location>
</feature>
<evidence type="ECO:0000313" key="9">
    <source>
        <dbReference type="Proteomes" id="UP001597011"/>
    </source>
</evidence>
<protein>
    <submittedName>
        <fullName evidence="8">MFS transporter</fullName>
    </submittedName>
</protein>
<feature type="transmembrane region" description="Helical" evidence="6">
    <location>
        <begin position="160"/>
        <end position="179"/>
    </location>
</feature>
<dbReference type="InterPro" id="IPR011701">
    <property type="entry name" value="MFS"/>
</dbReference>
<evidence type="ECO:0000259" key="7">
    <source>
        <dbReference type="PROSITE" id="PS50850"/>
    </source>
</evidence>
<evidence type="ECO:0000256" key="6">
    <source>
        <dbReference type="SAM" id="Phobius"/>
    </source>
</evidence>
<keyword evidence="2" id="KW-1003">Cell membrane</keyword>
<dbReference type="PROSITE" id="PS50850">
    <property type="entry name" value="MFS"/>
    <property type="match status" value="1"/>
</dbReference>
<feature type="transmembrane region" description="Helical" evidence="6">
    <location>
        <begin position="354"/>
        <end position="374"/>
    </location>
</feature>
<feature type="transmembrane region" description="Helical" evidence="6">
    <location>
        <begin position="102"/>
        <end position="120"/>
    </location>
</feature>
<organism evidence="8 9">
    <name type="scientific">Mariniflexile aquimaris</name>
    <dbReference type="NCBI Taxonomy" id="881009"/>
    <lineage>
        <taxon>Bacteria</taxon>
        <taxon>Pseudomonadati</taxon>
        <taxon>Bacteroidota</taxon>
        <taxon>Flavobacteriia</taxon>
        <taxon>Flavobacteriales</taxon>
        <taxon>Flavobacteriaceae</taxon>
        <taxon>Mariniflexile</taxon>
    </lineage>
</organism>
<feature type="transmembrane region" description="Helical" evidence="6">
    <location>
        <begin position="7"/>
        <end position="30"/>
    </location>
</feature>
<proteinExistence type="predicted"/>
<dbReference type="InterPro" id="IPR036259">
    <property type="entry name" value="MFS_trans_sf"/>
</dbReference>
<dbReference type="Pfam" id="PF07690">
    <property type="entry name" value="MFS_1"/>
    <property type="match status" value="1"/>
</dbReference>
<dbReference type="PANTHER" id="PTHR43124">
    <property type="entry name" value="PURINE EFFLUX PUMP PBUE"/>
    <property type="match status" value="1"/>
</dbReference>
<comment type="caution">
    <text evidence="8">The sequence shown here is derived from an EMBL/GenBank/DDBJ whole genome shotgun (WGS) entry which is preliminary data.</text>
</comment>
<evidence type="ECO:0000256" key="4">
    <source>
        <dbReference type="ARBA" id="ARBA00022989"/>
    </source>
</evidence>
<feature type="transmembrane region" description="Helical" evidence="6">
    <location>
        <begin position="42"/>
        <end position="61"/>
    </location>
</feature>
<dbReference type="InterPro" id="IPR050189">
    <property type="entry name" value="MFS_Efflux_Transporters"/>
</dbReference>
<sequence>MNKISNFGIFTLLFVSSLTIMVGTVIAPSLSGIVEHKNLGFSPSWLITLPSLGVVLFAPIIGKLLNKLGTIKLLSLGLIPYAILGFIGAFITNNYILIIDRVLLGAATVAIQVSVTAYIADFFTGEARMKMIAWQGMSIELGGVVFLAIGGFLGEINWQLPFYIYLLGFLCLILVIVALPKPESKLIGENLTQVTDTNNAPKVRIIFIASLLAMMLFFVGFVTLPLYLPVAFGFTESEIGYLMAFISLIAIITASQMPKMVKVFGDSNVVVLGFLFFMMGYFVLATSGSLVFLVLTTIFIGIGFGFTIPLLNLMMIEASTIHNQGKHLGLFSMGVFGGQFLSTFIEYVSDNYRAIYAVSAGLALIIGGVIYFMFQKESKKNLLTFEVDLKS</sequence>
<comment type="subcellular location">
    <subcellularLocation>
        <location evidence="1">Cell membrane</location>
        <topology evidence="1">Multi-pass membrane protein</topology>
    </subcellularLocation>
</comment>
<evidence type="ECO:0000256" key="1">
    <source>
        <dbReference type="ARBA" id="ARBA00004651"/>
    </source>
</evidence>
<keyword evidence="3 6" id="KW-0812">Transmembrane</keyword>
<dbReference type="RefSeq" id="WP_379940325.1">
    <property type="nucleotide sequence ID" value="NZ_JBHTIB010000008.1"/>
</dbReference>
<dbReference type="PANTHER" id="PTHR43124:SF3">
    <property type="entry name" value="CHLORAMPHENICOL EFFLUX PUMP RV0191"/>
    <property type="match status" value="1"/>
</dbReference>
<dbReference type="PRINTS" id="PR01035">
    <property type="entry name" value="TCRTETA"/>
</dbReference>
<evidence type="ECO:0000313" key="8">
    <source>
        <dbReference type="EMBL" id="MFD0835288.1"/>
    </source>
</evidence>
<keyword evidence="5 6" id="KW-0472">Membrane</keyword>
<feature type="transmembrane region" description="Helical" evidence="6">
    <location>
        <begin position="73"/>
        <end position="96"/>
    </location>
</feature>
<dbReference type="SUPFAM" id="SSF103473">
    <property type="entry name" value="MFS general substrate transporter"/>
    <property type="match status" value="1"/>
</dbReference>
<feature type="transmembrane region" description="Helical" evidence="6">
    <location>
        <begin position="239"/>
        <end position="255"/>
    </location>
</feature>
<accession>A0ABW3BRH0</accession>
<reference evidence="9" key="1">
    <citation type="journal article" date="2019" name="Int. J. Syst. Evol. Microbiol.">
        <title>The Global Catalogue of Microorganisms (GCM) 10K type strain sequencing project: providing services to taxonomists for standard genome sequencing and annotation.</title>
        <authorList>
            <consortium name="The Broad Institute Genomics Platform"/>
            <consortium name="The Broad Institute Genome Sequencing Center for Infectious Disease"/>
            <person name="Wu L."/>
            <person name="Ma J."/>
        </authorList>
    </citation>
    <scope>NUCLEOTIDE SEQUENCE [LARGE SCALE GENOMIC DNA]</scope>
    <source>
        <strain evidence="9">CCUG 60529</strain>
    </source>
</reference>
<evidence type="ECO:0000256" key="2">
    <source>
        <dbReference type="ARBA" id="ARBA00022475"/>
    </source>
</evidence>
<dbReference type="Gene3D" id="1.20.1250.20">
    <property type="entry name" value="MFS general substrate transporter like domains"/>
    <property type="match status" value="1"/>
</dbReference>
<gene>
    <name evidence="8" type="ORF">ACFQ0I_05900</name>
</gene>
<dbReference type="InterPro" id="IPR001958">
    <property type="entry name" value="Tet-R_TetA/multi-R_MdtG-like"/>
</dbReference>
<feature type="domain" description="Major facilitator superfamily (MFS) profile" evidence="7">
    <location>
        <begin position="5"/>
        <end position="379"/>
    </location>
</feature>
<name>A0ABW3BRH0_9FLAO</name>
<feature type="transmembrane region" description="Helical" evidence="6">
    <location>
        <begin position="267"/>
        <end position="284"/>
    </location>
</feature>
<feature type="transmembrane region" description="Helical" evidence="6">
    <location>
        <begin position="328"/>
        <end position="348"/>
    </location>
</feature>
<keyword evidence="9" id="KW-1185">Reference proteome</keyword>
<dbReference type="InterPro" id="IPR020846">
    <property type="entry name" value="MFS_dom"/>
</dbReference>
<feature type="transmembrane region" description="Helical" evidence="6">
    <location>
        <begin position="290"/>
        <end position="316"/>
    </location>
</feature>
<evidence type="ECO:0000256" key="3">
    <source>
        <dbReference type="ARBA" id="ARBA00022692"/>
    </source>
</evidence>
<keyword evidence="4 6" id="KW-1133">Transmembrane helix</keyword>
<dbReference type="CDD" id="cd17473">
    <property type="entry name" value="MFS_arabinose_efflux_permease_like"/>
    <property type="match status" value="1"/>
</dbReference>
<evidence type="ECO:0000256" key="5">
    <source>
        <dbReference type="ARBA" id="ARBA00023136"/>
    </source>
</evidence>
<dbReference type="EMBL" id="JBHTIB010000008">
    <property type="protein sequence ID" value="MFD0835288.1"/>
    <property type="molecule type" value="Genomic_DNA"/>
</dbReference>